<evidence type="ECO:0000313" key="2">
    <source>
        <dbReference type="EMBL" id="CAJ1949691.1"/>
    </source>
</evidence>
<feature type="compositionally biased region" description="Basic residues" evidence="1">
    <location>
        <begin position="205"/>
        <end position="216"/>
    </location>
</feature>
<dbReference type="Pfam" id="PF08597">
    <property type="entry name" value="eIF3_subunit"/>
    <property type="match status" value="1"/>
</dbReference>
<dbReference type="GO" id="GO:0005852">
    <property type="term" value="C:eukaryotic translation initiation factor 3 complex"/>
    <property type="evidence" value="ECO:0007669"/>
    <property type="project" value="InterPro"/>
</dbReference>
<dbReference type="Proteomes" id="UP001295423">
    <property type="component" value="Unassembled WGS sequence"/>
</dbReference>
<sequence length="256" mass="29180">MTDNWDDSDDEWDVDDDALDAKLGIAKPAENNFDDEEDLALKEKQAEENASKDVLKKKGSALAARKKEEEERKLEIEVARKELEYQAEMEAKMTPDELRAMERRRVEEADHALTDDLFGAVEKMTLDNKAGDKSGGDKLVLKDMKDHMKHARKVATCMKDHGKVHLAGIFLKEVIQQSKDVLDDNTISDIIKACNVIKNEKVQQAKKKVKGQAQKSKKQDKVEKQKAKKLHDEVFGDNDMYDDYDAIGDDYEDAFF</sequence>
<feature type="compositionally biased region" description="Basic and acidic residues" evidence="1">
    <location>
        <begin position="217"/>
        <end position="230"/>
    </location>
</feature>
<protein>
    <recommendedName>
        <fullName evidence="4">Eukaryotic translation initiation factor 3 30 kDa subunit</fullName>
    </recommendedName>
</protein>
<feature type="region of interest" description="Disordered" evidence="1">
    <location>
        <begin position="45"/>
        <end position="73"/>
    </location>
</feature>
<evidence type="ECO:0000256" key="1">
    <source>
        <dbReference type="SAM" id="MobiDB-lite"/>
    </source>
</evidence>
<feature type="region of interest" description="Disordered" evidence="1">
    <location>
        <begin position="205"/>
        <end position="230"/>
    </location>
</feature>
<evidence type="ECO:0008006" key="4">
    <source>
        <dbReference type="Google" id="ProtNLM"/>
    </source>
</evidence>
<dbReference type="PANTHER" id="PTHR21681:SF0">
    <property type="entry name" value="EUKARYOTIC TRANSLATION INITIATION FACTOR 3 SUBUNIT J"/>
    <property type="match status" value="1"/>
</dbReference>
<dbReference type="EMBL" id="CAKOGP040001758">
    <property type="protein sequence ID" value="CAJ1949691.1"/>
    <property type="molecule type" value="Genomic_DNA"/>
</dbReference>
<accession>A0AAD2FQU6</accession>
<evidence type="ECO:0000313" key="3">
    <source>
        <dbReference type="Proteomes" id="UP001295423"/>
    </source>
</evidence>
<proteinExistence type="predicted"/>
<dbReference type="PANTHER" id="PTHR21681">
    <property type="entry name" value="EUKARYOTIC TRANSLATION INITIATION FACTOR 3 SUBUNIT J"/>
    <property type="match status" value="1"/>
</dbReference>
<name>A0AAD2FQU6_9STRA</name>
<organism evidence="2 3">
    <name type="scientific">Cylindrotheca closterium</name>
    <dbReference type="NCBI Taxonomy" id="2856"/>
    <lineage>
        <taxon>Eukaryota</taxon>
        <taxon>Sar</taxon>
        <taxon>Stramenopiles</taxon>
        <taxon>Ochrophyta</taxon>
        <taxon>Bacillariophyta</taxon>
        <taxon>Bacillariophyceae</taxon>
        <taxon>Bacillariophycidae</taxon>
        <taxon>Bacillariales</taxon>
        <taxon>Bacillariaceae</taxon>
        <taxon>Cylindrotheca</taxon>
    </lineage>
</organism>
<dbReference type="AlphaFoldDB" id="A0AAD2FQU6"/>
<keyword evidence="3" id="KW-1185">Reference proteome</keyword>
<dbReference type="InterPro" id="IPR013906">
    <property type="entry name" value="eIF3j"/>
</dbReference>
<gene>
    <name evidence="2" type="ORF">CYCCA115_LOCUS12224</name>
</gene>
<feature type="compositionally biased region" description="Basic and acidic residues" evidence="1">
    <location>
        <begin position="45"/>
        <end position="56"/>
    </location>
</feature>
<comment type="caution">
    <text evidence="2">The sequence shown here is derived from an EMBL/GenBank/DDBJ whole genome shotgun (WGS) entry which is preliminary data.</text>
</comment>
<dbReference type="GO" id="GO:0003743">
    <property type="term" value="F:translation initiation factor activity"/>
    <property type="evidence" value="ECO:0007669"/>
    <property type="project" value="InterPro"/>
</dbReference>
<reference evidence="2" key="1">
    <citation type="submission" date="2023-08" db="EMBL/GenBank/DDBJ databases">
        <authorList>
            <person name="Audoor S."/>
            <person name="Bilcke G."/>
        </authorList>
    </citation>
    <scope>NUCLEOTIDE SEQUENCE</scope>
</reference>